<evidence type="ECO:0000313" key="2">
    <source>
        <dbReference type="Proteomes" id="UP000606786"/>
    </source>
</evidence>
<gene>
    <name evidence="1" type="ORF">CCAP1982_LOCUS12304</name>
</gene>
<dbReference type="EMBL" id="CAJHJT010000034">
    <property type="protein sequence ID" value="CAD7003874.1"/>
    <property type="molecule type" value="Genomic_DNA"/>
</dbReference>
<keyword evidence="2" id="KW-1185">Reference proteome</keyword>
<accession>A0A811UYU5</accession>
<organism evidence="1 2">
    <name type="scientific">Ceratitis capitata</name>
    <name type="common">Mediterranean fruit fly</name>
    <name type="synonym">Tephritis capitata</name>
    <dbReference type="NCBI Taxonomy" id="7213"/>
    <lineage>
        <taxon>Eukaryota</taxon>
        <taxon>Metazoa</taxon>
        <taxon>Ecdysozoa</taxon>
        <taxon>Arthropoda</taxon>
        <taxon>Hexapoda</taxon>
        <taxon>Insecta</taxon>
        <taxon>Pterygota</taxon>
        <taxon>Neoptera</taxon>
        <taxon>Endopterygota</taxon>
        <taxon>Diptera</taxon>
        <taxon>Brachycera</taxon>
        <taxon>Muscomorpha</taxon>
        <taxon>Tephritoidea</taxon>
        <taxon>Tephritidae</taxon>
        <taxon>Ceratitis</taxon>
        <taxon>Ceratitis</taxon>
    </lineage>
</organism>
<comment type="caution">
    <text evidence="1">The sequence shown here is derived from an EMBL/GenBank/DDBJ whole genome shotgun (WGS) entry which is preliminary data.</text>
</comment>
<dbReference type="Proteomes" id="UP000606786">
    <property type="component" value="Unassembled WGS sequence"/>
</dbReference>
<sequence>MFLVVKNTKNSKVSNKPVNIRATSLYVNKSSHPYRPDRQADNSVFQPQTLVWAQRHSAV</sequence>
<dbReference type="AlphaFoldDB" id="A0A811UYU5"/>
<name>A0A811UYU5_CERCA</name>
<evidence type="ECO:0000313" key="1">
    <source>
        <dbReference type="EMBL" id="CAD7003874.1"/>
    </source>
</evidence>
<reference evidence="1" key="1">
    <citation type="submission" date="2020-11" db="EMBL/GenBank/DDBJ databases">
        <authorList>
            <person name="Whitehead M."/>
        </authorList>
    </citation>
    <scope>NUCLEOTIDE SEQUENCE</scope>
    <source>
        <strain evidence="1">EGII</strain>
    </source>
</reference>
<proteinExistence type="predicted"/>
<protein>
    <submittedName>
        <fullName evidence="1">(Mediterranean fruit fly) hypothetical protein</fullName>
    </submittedName>
</protein>